<reference evidence="2 3" key="1">
    <citation type="journal article" date="2022" name="Front. Microbiol.">
        <title>High genomic differentiation and limited gene flow indicate recent cryptic speciation within the genus Laspinema (cyanobacteria).</title>
        <authorList>
            <person name="Stanojkovic A."/>
            <person name="Skoupy S."/>
            <person name="Skaloud P."/>
            <person name="Dvorak P."/>
        </authorList>
    </citation>
    <scope>NUCLEOTIDE SEQUENCE [LARGE SCALE GENOMIC DNA]</scope>
    <source>
        <strain evidence="2 3">D3b</strain>
    </source>
</reference>
<feature type="region of interest" description="Disordered" evidence="1">
    <location>
        <begin position="35"/>
        <end position="54"/>
    </location>
</feature>
<proteinExistence type="predicted"/>
<dbReference type="EMBL" id="JAMXFA010000002">
    <property type="protein sequence ID" value="MCT7976428.1"/>
    <property type="molecule type" value="Genomic_DNA"/>
</dbReference>
<name>A0ABT2N176_9CYAN</name>
<evidence type="ECO:0000313" key="3">
    <source>
        <dbReference type="Proteomes" id="UP001525961"/>
    </source>
</evidence>
<evidence type="ECO:0000256" key="1">
    <source>
        <dbReference type="SAM" id="MobiDB-lite"/>
    </source>
</evidence>
<accession>A0ABT2N176</accession>
<comment type="caution">
    <text evidence="2">The sequence shown here is derived from an EMBL/GenBank/DDBJ whole genome shotgun (WGS) entry which is preliminary data.</text>
</comment>
<organism evidence="2 3">
    <name type="scientific">Laspinema olomoucense D3b</name>
    <dbReference type="NCBI Taxonomy" id="2953688"/>
    <lineage>
        <taxon>Bacteria</taxon>
        <taxon>Bacillati</taxon>
        <taxon>Cyanobacteriota</taxon>
        <taxon>Cyanophyceae</taxon>
        <taxon>Oscillatoriophycideae</taxon>
        <taxon>Oscillatoriales</taxon>
        <taxon>Laspinemataceae</taxon>
        <taxon>Laspinema</taxon>
        <taxon>Laspinema olomoucense</taxon>
    </lineage>
</organism>
<evidence type="ECO:0000313" key="2">
    <source>
        <dbReference type="EMBL" id="MCT7976428.1"/>
    </source>
</evidence>
<gene>
    <name evidence="2" type="ORF">NG792_01660</name>
</gene>
<dbReference type="Proteomes" id="UP001525961">
    <property type="component" value="Unassembled WGS sequence"/>
</dbReference>
<keyword evidence="3" id="KW-1185">Reference proteome</keyword>
<protein>
    <submittedName>
        <fullName evidence="2">Uncharacterized protein</fullName>
    </submittedName>
</protein>
<sequence length="54" mass="6174">MLWLEVWRSPTKIRILWVAQQHPQSFLALALEGEKPGDRHRRGPLDEGAICPGI</sequence>
<dbReference type="RefSeq" id="WP_261234276.1">
    <property type="nucleotide sequence ID" value="NZ_JAMXFA010000002.1"/>
</dbReference>